<dbReference type="CDD" id="cd07505">
    <property type="entry name" value="HAD_BPGM-like"/>
    <property type="match status" value="1"/>
</dbReference>
<evidence type="ECO:0000256" key="3">
    <source>
        <dbReference type="ARBA" id="ARBA00022723"/>
    </source>
</evidence>
<comment type="caution">
    <text evidence="6">The sequence shown here is derived from an EMBL/GenBank/DDBJ whole genome shotgun (WGS) entry which is preliminary data.</text>
</comment>
<dbReference type="Gene3D" id="3.40.50.1000">
    <property type="entry name" value="HAD superfamily/HAD-like"/>
    <property type="match status" value="1"/>
</dbReference>
<dbReference type="SFLD" id="SFLDG01129">
    <property type="entry name" value="C1.5:_HAD__Beta-PGM__Phosphata"/>
    <property type="match status" value="1"/>
</dbReference>
<reference evidence="6" key="1">
    <citation type="submission" date="2017-02" db="EMBL/GenBank/DDBJ databases">
        <title>Delving into the versatile metabolic prowess of the omnipresent phylum Bacteroidetes.</title>
        <authorList>
            <person name="Nobu M.K."/>
            <person name="Mei R."/>
            <person name="Narihiro T."/>
            <person name="Kuroda K."/>
            <person name="Liu W.-T."/>
        </authorList>
    </citation>
    <scope>NUCLEOTIDE SEQUENCE</scope>
    <source>
        <strain evidence="6">ADurb.Bin131</strain>
    </source>
</reference>
<dbReference type="PANTHER" id="PTHR46193:SF18">
    <property type="entry name" value="HEXITOL PHOSPHATASE B"/>
    <property type="match status" value="1"/>
</dbReference>
<dbReference type="Proteomes" id="UP000485562">
    <property type="component" value="Unassembled WGS sequence"/>
</dbReference>
<dbReference type="GO" id="GO:0016787">
    <property type="term" value="F:hydrolase activity"/>
    <property type="evidence" value="ECO:0007669"/>
    <property type="project" value="UniProtKB-KW"/>
</dbReference>
<evidence type="ECO:0000256" key="1">
    <source>
        <dbReference type="ARBA" id="ARBA00001946"/>
    </source>
</evidence>
<evidence type="ECO:0000256" key="2">
    <source>
        <dbReference type="ARBA" id="ARBA00006171"/>
    </source>
</evidence>
<dbReference type="InterPro" id="IPR036412">
    <property type="entry name" value="HAD-like_sf"/>
</dbReference>
<dbReference type="InterPro" id="IPR041492">
    <property type="entry name" value="HAD_2"/>
</dbReference>
<accession>A0A1V6C5X0</accession>
<dbReference type="Gene3D" id="1.10.150.240">
    <property type="entry name" value="Putative phosphatase, domain 2"/>
    <property type="match status" value="1"/>
</dbReference>
<keyword evidence="5" id="KW-0119">Carbohydrate metabolism</keyword>
<dbReference type="NCBIfam" id="TIGR01549">
    <property type="entry name" value="HAD-SF-IA-v1"/>
    <property type="match status" value="1"/>
</dbReference>
<comment type="cofactor">
    <cofactor evidence="1">
        <name>Mg(2+)</name>
        <dbReference type="ChEBI" id="CHEBI:18420"/>
    </cofactor>
</comment>
<protein>
    <submittedName>
        <fullName evidence="6">Fructose-1-phosphate phosphatase YqaB</fullName>
        <ecNumber evidence="6">3.1.3.-</ecNumber>
    </submittedName>
</protein>
<dbReference type="AlphaFoldDB" id="A0A1V6C5X0"/>
<dbReference type="PANTHER" id="PTHR46193">
    <property type="entry name" value="6-PHOSPHOGLUCONATE PHOSPHATASE"/>
    <property type="match status" value="1"/>
</dbReference>
<evidence type="ECO:0000256" key="5">
    <source>
        <dbReference type="ARBA" id="ARBA00023277"/>
    </source>
</evidence>
<dbReference type="InterPro" id="IPR023198">
    <property type="entry name" value="PGP-like_dom2"/>
</dbReference>
<organism evidence="6">
    <name type="scientific">candidate division TA06 bacterium ADurb.Bin131</name>
    <dbReference type="NCBI Taxonomy" id="1852827"/>
    <lineage>
        <taxon>Bacteria</taxon>
        <taxon>Bacteria division TA06</taxon>
    </lineage>
</organism>
<keyword evidence="6" id="KW-0378">Hydrolase</keyword>
<dbReference type="InterPro" id="IPR051600">
    <property type="entry name" value="Beta-PGM-like"/>
</dbReference>
<dbReference type="SUPFAM" id="SSF56784">
    <property type="entry name" value="HAD-like"/>
    <property type="match status" value="1"/>
</dbReference>
<dbReference type="EMBL" id="MWDQ01000136">
    <property type="protein sequence ID" value="OQB72251.1"/>
    <property type="molecule type" value="Genomic_DNA"/>
</dbReference>
<proteinExistence type="inferred from homology"/>
<gene>
    <name evidence="6" type="primary">yqaB</name>
    <name evidence="6" type="ORF">BWX89_01387</name>
</gene>
<dbReference type="NCBIfam" id="TIGR01509">
    <property type="entry name" value="HAD-SF-IA-v3"/>
    <property type="match status" value="1"/>
</dbReference>
<dbReference type="EC" id="3.1.3.-" evidence="6"/>
<name>A0A1V6C5X0_UNCT6</name>
<dbReference type="InterPro" id="IPR006439">
    <property type="entry name" value="HAD-SF_hydro_IA"/>
</dbReference>
<sequence>MPIKAIIFDVDGVIFDSEILHKIAWEEVFTKYNITLDEDDYFNGIGVSDRDFLERLRKEEKIPAFIDFEDLIAQKNTKILKVSKNNTRMLPEMYEFISTLSGQYKIAVASNSSKEFITNLLETSGLMNFFSVILGRQDIIKPKPAPDIYIKCSQKLGILPQYCCVIEDSPTGIKAAKNAGMYCIAICSTLEKKFLLEADLIIDYADIKTVENFLKSIK</sequence>
<dbReference type="SFLD" id="SFLDG01135">
    <property type="entry name" value="C1.5.6:_HAD__Beta-PGM__Phospha"/>
    <property type="match status" value="1"/>
</dbReference>
<dbReference type="Pfam" id="PF13419">
    <property type="entry name" value="HAD_2"/>
    <property type="match status" value="1"/>
</dbReference>
<keyword evidence="3" id="KW-0479">Metal-binding</keyword>
<evidence type="ECO:0000313" key="6">
    <source>
        <dbReference type="EMBL" id="OQB72251.1"/>
    </source>
</evidence>
<dbReference type="InterPro" id="IPR023214">
    <property type="entry name" value="HAD_sf"/>
</dbReference>
<dbReference type="GO" id="GO:0046872">
    <property type="term" value="F:metal ion binding"/>
    <property type="evidence" value="ECO:0007669"/>
    <property type="project" value="UniProtKB-KW"/>
</dbReference>
<keyword evidence="4" id="KW-0460">Magnesium</keyword>
<comment type="similarity">
    <text evidence="2">Belongs to the HAD-like hydrolase superfamily. CbbY/CbbZ/Gph/YieH family.</text>
</comment>
<dbReference type="SFLD" id="SFLDS00003">
    <property type="entry name" value="Haloacid_Dehalogenase"/>
    <property type="match status" value="1"/>
</dbReference>
<evidence type="ECO:0000256" key="4">
    <source>
        <dbReference type="ARBA" id="ARBA00022842"/>
    </source>
</evidence>